<sequence length="121" mass="13859">MVGVALLLSFSGCATTSYKPLEQTTGQDVTQVAENEFRVEYRAGLFTPQERMDDYIKLRCAEVTLQRGYDYFEMGERFDNVILSRTTSVLLRVHKGRIPEGANLFHDARQVVAQLRQLPRE</sequence>
<protein>
    <recommendedName>
        <fullName evidence="3">Lipoprotein</fullName>
    </recommendedName>
</protein>
<gene>
    <name evidence="1" type="ORF">DNFV4_01703</name>
</gene>
<reference evidence="1" key="1">
    <citation type="submission" date="2022-10" db="EMBL/GenBank/DDBJ databases">
        <authorList>
            <person name="Koch H."/>
        </authorList>
    </citation>
    <scope>NUCLEOTIDE SEQUENCE</scope>
    <source>
        <strain evidence="1">DNF</strain>
    </source>
</reference>
<name>A0AA86T3I1_9BACT</name>
<accession>A0AA86T3I1</accession>
<organism evidence="1 2">
    <name type="scientific">Nitrospira tepida</name>
    <dbReference type="NCBI Taxonomy" id="2973512"/>
    <lineage>
        <taxon>Bacteria</taxon>
        <taxon>Pseudomonadati</taxon>
        <taxon>Nitrospirota</taxon>
        <taxon>Nitrospiria</taxon>
        <taxon>Nitrospirales</taxon>
        <taxon>Nitrospiraceae</taxon>
        <taxon>Nitrospira</taxon>
    </lineage>
</organism>
<evidence type="ECO:0000313" key="1">
    <source>
        <dbReference type="EMBL" id="CAI4031277.1"/>
    </source>
</evidence>
<proteinExistence type="predicted"/>
<dbReference type="EMBL" id="OX365700">
    <property type="protein sequence ID" value="CAI4031277.1"/>
    <property type="molecule type" value="Genomic_DNA"/>
</dbReference>
<dbReference type="AlphaFoldDB" id="A0AA86T3I1"/>
<evidence type="ECO:0000313" key="2">
    <source>
        <dbReference type="Proteomes" id="UP001179121"/>
    </source>
</evidence>
<keyword evidence="2" id="KW-1185">Reference proteome</keyword>
<dbReference type="NCBIfam" id="NF047637">
    <property type="entry name" value="lipo_CC0125"/>
    <property type="match status" value="1"/>
</dbReference>
<dbReference type="Proteomes" id="UP001179121">
    <property type="component" value="Chromosome"/>
</dbReference>
<evidence type="ECO:0008006" key="3">
    <source>
        <dbReference type="Google" id="ProtNLM"/>
    </source>
</evidence>
<dbReference type="KEGG" id="nti:DNFV4_01703"/>